<feature type="signal peptide" evidence="4">
    <location>
        <begin position="1"/>
        <end position="21"/>
    </location>
</feature>
<reference evidence="5 6" key="1">
    <citation type="journal article" date="2014" name="Genome Announc.">
        <title>Genome sequence of the basidiomycetous fungus Pseudozyma aphidis DSM70725, an efficient producer of biosurfactant mannosylerythritol lipids.</title>
        <authorList>
            <person name="Lorenz S."/>
            <person name="Guenther M."/>
            <person name="Grumaz C."/>
            <person name="Rupp S."/>
            <person name="Zibek S."/>
            <person name="Sohn K."/>
        </authorList>
    </citation>
    <scope>NUCLEOTIDE SEQUENCE [LARGE SCALE GENOMIC DNA]</scope>
    <source>
        <strain evidence="6">ATCC 32657 / CBS 517.83 / DSM 70725 / JCM 10318 / NBRC 10182 / NRRL Y-7954 / St-0401</strain>
    </source>
</reference>
<keyword evidence="1" id="KW-0378">Hydrolase</keyword>
<evidence type="ECO:0000313" key="5">
    <source>
        <dbReference type="EMBL" id="ETS61736.1"/>
    </source>
</evidence>
<dbReference type="InterPro" id="IPR029058">
    <property type="entry name" value="AB_hydrolase_fold"/>
</dbReference>
<evidence type="ECO:0000256" key="4">
    <source>
        <dbReference type="SAM" id="SignalP"/>
    </source>
</evidence>
<dbReference type="Gene3D" id="3.40.50.1820">
    <property type="entry name" value="alpha/beta hydrolase"/>
    <property type="match status" value="1"/>
</dbReference>
<dbReference type="SMART" id="SM01110">
    <property type="entry name" value="Cutinase"/>
    <property type="match status" value="1"/>
</dbReference>
<evidence type="ECO:0000256" key="2">
    <source>
        <dbReference type="ARBA" id="ARBA00023157"/>
    </source>
</evidence>
<feature type="region of interest" description="Disordered" evidence="3">
    <location>
        <begin position="451"/>
        <end position="518"/>
    </location>
</feature>
<keyword evidence="4" id="KW-0732">Signal</keyword>
<dbReference type="EMBL" id="AWNI01000013">
    <property type="protein sequence ID" value="ETS61736.1"/>
    <property type="molecule type" value="Genomic_DNA"/>
</dbReference>
<feature type="compositionally biased region" description="Polar residues" evidence="3">
    <location>
        <begin position="541"/>
        <end position="558"/>
    </location>
</feature>
<dbReference type="OrthoDB" id="2586582at2759"/>
<feature type="compositionally biased region" description="Basic and acidic residues" evidence="3">
    <location>
        <begin position="458"/>
        <end position="471"/>
    </location>
</feature>
<comment type="caution">
    <text evidence="5">The sequence shown here is derived from an EMBL/GenBank/DDBJ whole genome shotgun (WGS) entry which is preliminary data.</text>
</comment>
<evidence type="ECO:0000256" key="3">
    <source>
        <dbReference type="SAM" id="MobiDB-lite"/>
    </source>
</evidence>
<name>W3VLX9_MOEAP</name>
<dbReference type="HOGENOM" id="CLU_277206_0_0_1"/>
<dbReference type="GO" id="GO:0052689">
    <property type="term" value="F:carboxylic ester hydrolase activity"/>
    <property type="evidence" value="ECO:0007669"/>
    <property type="project" value="UniProtKB-ARBA"/>
</dbReference>
<organism evidence="5 6">
    <name type="scientific">Moesziomyces aphidis</name>
    <name type="common">Pseudozyma aphidis</name>
    <dbReference type="NCBI Taxonomy" id="84754"/>
    <lineage>
        <taxon>Eukaryota</taxon>
        <taxon>Fungi</taxon>
        <taxon>Dikarya</taxon>
        <taxon>Basidiomycota</taxon>
        <taxon>Ustilaginomycotina</taxon>
        <taxon>Ustilaginomycetes</taxon>
        <taxon>Ustilaginales</taxon>
        <taxon>Ustilaginaceae</taxon>
        <taxon>Moesziomyces</taxon>
    </lineage>
</organism>
<dbReference type="Proteomes" id="UP000019462">
    <property type="component" value="Unassembled WGS sequence"/>
</dbReference>
<evidence type="ECO:0008006" key="7">
    <source>
        <dbReference type="Google" id="ProtNLM"/>
    </source>
</evidence>
<feature type="chain" id="PRO_5004833339" description="Cutinase" evidence="4">
    <location>
        <begin position="22"/>
        <end position="1145"/>
    </location>
</feature>
<dbReference type="Pfam" id="PF01083">
    <property type="entry name" value="Cutinase"/>
    <property type="match status" value="1"/>
</dbReference>
<dbReference type="AlphaFoldDB" id="W3VLX9"/>
<feature type="compositionally biased region" description="Polar residues" evidence="3">
    <location>
        <begin position="729"/>
        <end position="738"/>
    </location>
</feature>
<dbReference type="InterPro" id="IPR000675">
    <property type="entry name" value="Cutinase/axe"/>
</dbReference>
<dbReference type="SUPFAM" id="SSF53474">
    <property type="entry name" value="alpha/beta-Hydrolases"/>
    <property type="match status" value="1"/>
</dbReference>
<gene>
    <name evidence="5" type="ORF">PaG_03830</name>
</gene>
<keyword evidence="2" id="KW-1015">Disulfide bond</keyword>
<protein>
    <recommendedName>
        <fullName evidence="7">Cutinase</fullName>
    </recommendedName>
</protein>
<dbReference type="PANTHER" id="PTHR33630:SF9">
    <property type="entry name" value="CUTINASE 4"/>
    <property type="match status" value="1"/>
</dbReference>
<dbReference type="PANTHER" id="PTHR33630">
    <property type="entry name" value="CUTINASE RV1984C-RELATED-RELATED"/>
    <property type="match status" value="1"/>
</dbReference>
<keyword evidence="6" id="KW-1185">Reference proteome</keyword>
<accession>W3VLX9</accession>
<proteinExistence type="predicted"/>
<feature type="region of interest" description="Disordered" evidence="3">
    <location>
        <begin position="723"/>
        <end position="745"/>
    </location>
</feature>
<evidence type="ECO:0000256" key="1">
    <source>
        <dbReference type="ARBA" id="ARBA00022801"/>
    </source>
</evidence>
<evidence type="ECO:0000313" key="6">
    <source>
        <dbReference type="Proteomes" id="UP000019462"/>
    </source>
</evidence>
<sequence length="1145" mass="123436">MWPRSIALFAFLVLAATSSQAQESSSQTSPASATGVVSTTPTATASATSSATPTTPAYLASCPSELELQISICLDTVARDGAVLPCNPDDWWCNCNNWQGIISCYQPCPDLQEQADIDWNQKNCQGQHGYANLLGGNSTGSYLGSNITTTGSNGHTRNYYSEMPQTSSVAPTSTWSWQPTASPSVQARVKSAASHQSAVKASLLAVPLVLVAASSLVFLDPPIISAVGSDANEPYEIRSTRRWGRLQTMHPSLFHVLDGKRSLTSKRSAEATLWIGGIVGERTIDLTSASETTEVSPLAPLEVKRCDLHRWYKGTGRDDLVQAPGDVVLWRGTLPDQMGAAREMAAAIRKFGRSEASSRMAVGAPSRGSATAWRICLFPRTHSQTAKQKRSSLSVWTGAKALSAALPPKAASDSCEDLVQGLYRELIGFVIGRAIRNELVRPFTPGIRARTQQCDAETEGKDPVERGKNYPEGEDVMPLRPRRARTYATVRNGRAHDGGGGSSSSCAPSPVSRQPRKFARVRLIRASELRASRSADRDFSAGSTTASLDPDSSPNGQLTRARHVPESEEAPKVTLVLACSHFLRGDTGAKVDGSALSPDSPMQQGVSDDVAAENAHTRLWVCYNRWEGPSRTCAQIRMLVSTALPVSILVQDGRLRRLSQPWTLWRKRSRALRWDRYGAIPEWLTLPTLVLAAADVASPSLVLDWKVQRSAPSTLQNPAWVEADGAAGNPSQAPSDSTRPGKSDRAAQTVLIPNVRQPSPHTPIRRTGATVSQTKDTFDGENVGLFAPDSLPSTSVPLPSRHSSSIIEATSTSLAFQTRSSLKSSHSDIFARMMGQRLIQTLGVAIVVLFAASSATRLPPSVGEQYALLEKRDSLSSSPLVKPSWMHMEKRADISAALSVLNSIVPGLNISSSTGEQSNSSASPANYSLVGIPLNNTASLNQTEIDRARNCPGIEFITTRGANDSFTDGYWLKEMARQVMSRLPEGTSRRTETRYDSNIGNDLQSQVKAALDGSWWVANYTTLLAQSCPNTTIIMMAYSLGAAANTVASTRPRFPLSRIKAAVYWGSPLRSPGRPQNRGTAKSALGQVALLGYRTPRGLEPVVRDYCVIKDVICTSWGTLGPHLSYANSTYQDETVDYLVQAALA</sequence>
<feature type="region of interest" description="Disordered" evidence="3">
    <location>
        <begin position="532"/>
        <end position="569"/>
    </location>
</feature>